<evidence type="ECO:0000256" key="1">
    <source>
        <dbReference type="ARBA" id="ARBA00004141"/>
    </source>
</evidence>
<keyword evidence="7 13" id="KW-0675">Receptor</keyword>
<comment type="similarity">
    <text evidence="10">Belongs to the insect chemoreceptor superfamily. Heteromeric odorant receptor channel (TC 1.A.69) family. Or2a subfamily.</text>
</comment>
<name>A0A7G8Z9E4_9HYME</name>
<keyword evidence="3 12" id="KW-0812">Transmembrane</keyword>
<keyword evidence="8" id="KW-0807">Transducer</keyword>
<evidence type="ECO:0000256" key="6">
    <source>
        <dbReference type="ARBA" id="ARBA00023136"/>
    </source>
</evidence>
<feature type="transmembrane region" description="Helical" evidence="12">
    <location>
        <begin position="67"/>
        <end position="86"/>
    </location>
</feature>
<accession>A0A7G8Z9E4</accession>
<dbReference type="PANTHER" id="PTHR21137:SF37">
    <property type="entry name" value="ODORANT RECEPTOR 46A, ISOFORM B-RELATED"/>
    <property type="match status" value="1"/>
</dbReference>
<evidence type="ECO:0000313" key="13">
    <source>
        <dbReference type="EMBL" id="QNL15069.1"/>
    </source>
</evidence>
<dbReference type="GO" id="GO:0005886">
    <property type="term" value="C:plasma membrane"/>
    <property type="evidence" value="ECO:0007669"/>
    <property type="project" value="TreeGrafter"/>
</dbReference>
<evidence type="ECO:0000256" key="4">
    <source>
        <dbReference type="ARBA" id="ARBA00022725"/>
    </source>
</evidence>
<dbReference type="EMBL" id="MT671065">
    <property type="protein sequence ID" value="QNL15069.1"/>
    <property type="molecule type" value="mRNA"/>
</dbReference>
<dbReference type="GO" id="GO:0007165">
    <property type="term" value="P:signal transduction"/>
    <property type="evidence" value="ECO:0007669"/>
    <property type="project" value="UniProtKB-KW"/>
</dbReference>
<dbReference type="PANTHER" id="PTHR21137">
    <property type="entry name" value="ODORANT RECEPTOR"/>
    <property type="match status" value="1"/>
</dbReference>
<reference evidence="13" key="1">
    <citation type="submission" date="2020-06" db="EMBL/GenBank/DDBJ databases">
        <authorList>
            <person name="Sheng S."/>
        </authorList>
    </citation>
    <scope>NUCLEOTIDE SEQUENCE</scope>
    <source>
        <tissue evidence="13">Antenna</tissue>
    </source>
</reference>
<evidence type="ECO:0000256" key="12">
    <source>
        <dbReference type="SAM" id="Phobius"/>
    </source>
</evidence>
<dbReference type="GO" id="GO:0004984">
    <property type="term" value="F:olfactory receptor activity"/>
    <property type="evidence" value="ECO:0007669"/>
    <property type="project" value="InterPro"/>
</dbReference>
<evidence type="ECO:0000256" key="10">
    <source>
        <dbReference type="ARBA" id="ARBA00037946"/>
    </source>
</evidence>
<evidence type="ECO:0000256" key="3">
    <source>
        <dbReference type="ARBA" id="ARBA00022692"/>
    </source>
</evidence>
<evidence type="ECO:0000256" key="9">
    <source>
        <dbReference type="ARBA" id="ARBA00037764"/>
    </source>
</evidence>
<dbReference type="AlphaFoldDB" id="A0A7G8Z9E4"/>
<keyword evidence="5 12" id="KW-1133">Transmembrane helix</keyword>
<evidence type="ECO:0000256" key="7">
    <source>
        <dbReference type="ARBA" id="ARBA00023170"/>
    </source>
</evidence>
<evidence type="ECO:0000256" key="2">
    <source>
        <dbReference type="ARBA" id="ARBA00022606"/>
    </source>
</evidence>
<keyword evidence="2" id="KW-0716">Sensory transduction</keyword>
<evidence type="ECO:0000256" key="8">
    <source>
        <dbReference type="ARBA" id="ARBA00023224"/>
    </source>
</evidence>
<dbReference type="GO" id="GO:0005549">
    <property type="term" value="F:odorant binding"/>
    <property type="evidence" value="ECO:0007669"/>
    <property type="project" value="InterPro"/>
</dbReference>
<keyword evidence="6 12" id="KW-0472">Membrane</keyword>
<sequence length="142" mass="16522">MFLVCAQVNILKHRFYIMIKNLEKIVKDEQQPEKLEEYERQLIGDWVRYHTLIISLSNFMHSKFSKVVFIQYSVSAVIICTTIYIMTNIPVASVEFAGNLLYVVGETFGIFIECVSANEATLEVGENFNYFTAFYFSLYKLV</sequence>
<dbReference type="Pfam" id="PF02949">
    <property type="entry name" value="7tm_6"/>
    <property type="match status" value="1"/>
</dbReference>
<proteinExistence type="evidence at transcript level"/>
<comment type="subunit">
    <text evidence="11">Interacts with Orco. Complexes exist early in the endomembrane system in olfactory sensory neurons (OSNs), coupling these complexes to the conserved ciliary trafficking pathway.</text>
</comment>
<gene>
    <name evidence="13" type="primary">OR125</name>
</gene>
<protein>
    <submittedName>
        <fullName evidence="13">Olfactory receptor 125</fullName>
    </submittedName>
</protein>
<evidence type="ECO:0000256" key="11">
    <source>
        <dbReference type="ARBA" id="ARBA00038679"/>
    </source>
</evidence>
<comment type="function">
    <text evidence="9">Odorant receptor which mediates acceptance or avoidance behavior, depending on its substrates. The odorant receptor repertoire encodes a large collection of odor stimuli that vary widely in identity, intensity, and duration. May form a complex with Orco to form odorant-sensing units, providing sensitive and prolonged odorant signaling and calcium permeability.</text>
</comment>
<evidence type="ECO:0000256" key="5">
    <source>
        <dbReference type="ARBA" id="ARBA00022989"/>
    </source>
</evidence>
<comment type="subcellular location">
    <subcellularLocation>
        <location evidence="1">Membrane</location>
        <topology evidence="1">Multi-pass membrane protein</topology>
    </subcellularLocation>
</comment>
<keyword evidence="4" id="KW-0552">Olfaction</keyword>
<organism evidence="13">
    <name type="scientific">Aulacocentrum confusum</name>
    <dbReference type="NCBI Taxonomy" id="2767324"/>
    <lineage>
        <taxon>Eukaryota</taxon>
        <taxon>Metazoa</taxon>
        <taxon>Ecdysozoa</taxon>
        <taxon>Arthropoda</taxon>
        <taxon>Hexapoda</taxon>
        <taxon>Insecta</taxon>
        <taxon>Pterygota</taxon>
        <taxon>Neoptera</taxon>
        <taxon>Endopterygota</taxon>
        <taxon>Hymenoptera</taxon>
        <taxon>Apocrita</taxon>
        <taxon>Ichneumonoidea</taxon>
        <taxon>Braconidae</taxon>
        <taxon>Macrocentrinae</taxon>
        <taxon>Aulacocentrum</taxon>
    </lineage>
</organism>
<dbReference type="InterPro" id="IPR004117">
    <property type="entry name" value="7tm6_olfct_rcpt"/>
</dbReference>